<comment type="caution">
    <text evidence="1">The sequence shown here is derived from an EMBL/GenBank/DDBJ whole genome shotgun (WGS) entry which is preliminary data.</text>
</comment>
<accession>A0A5Y3W8S1</accession>
<dbReference type="EMBL" id="AAIYJF010000029">
    <property type="protein sequence ID" value="ECJ4380284.1"/>
    <property type="molecule type" value="Genomic_DNA"/>
</dbReference>
<dbReference type="Proteomes" id="UP000839781">
    <property type="component" value="Unassembled WGS sequence"/>
</dbReference>
<dbReference type="AlphaFoldDB" id="A0A5Y3W8S1"/>
<proteinExistence type="predicted"/>
<reference evidence="1" key="1">
    <citation type="submission" date="2018-05" db="EMBL/GenBank/DDBJ databases">
        <authorList>
            <person name="Ashton P.M."/>
            <person name="Dallman T."/>
            <person name="Nair S."/>
            <person name="De Pinna E."/>
            <person name="Peters T."/>
            <person name="Grant K."/>
        </authorList>
    </citation>
    <scope>NUCLEOTIDE SEQUENCE [LARGE SCALE GENOMIC DNA]</scope>
    <source>
        <strain evidence="1">474878</strain>
    </source>
</reference>
<organism evidence="1">
    <name type="scientific">Salmonella diarizonae</name>
    <dbReference type="NCBI Taxonomy" id="59204"/>
    <lineage>
        <taxon>Bacteria</taxon>
        <taxon>Pseudomonadati</taxon>
        <taxon>Pseudomonadota</taxon>
        <taxon>Gammaproteobacteria</taxon>
        <taxon>Enterobacterales</taxon>
        <taxon>Enterobacteriaceae</taxon>
        <taxon>Salmonella</taxon>
    </lineage>
</organism>
<name>A0A5Y3W8S1_SALDZ</name>
<sequence length="310" mass="34773">MSLEANLELNNQLLTQQNELQARNIALLERLVSTLASGVAMRPDTIAKVQEYHEARPAHEPQPQPQPETVDETKAALTLDDLEFSDVIALAVFYPEQVELSETMLQRAIDYRDAEGGKRVIQIDALDSALLGVKRATELHKDVLLQLARAILVNQEDLPTLASRRAFAETWLDAKPGERDTVKPKKASKQPRKGPFFVRHEDGKIGELSTEDELKTHLEAGYTEINKVEYLQRKEEAEKEKAEPDTGEPDFAELRNQAQDLLVRLAKSGYRAEAVAALDSFGVQKLRFVEDKDLPALISRLDKDLEAEDA</sequence>
<gene>
    <name evidence="1" type="ORF">DLB95_24485</name>
</gene>
<protein>
    <submittedName>
        <fullName evidence="1">Uncharacterized protein</fullName>
    </submittedName>
</protein>
<evidence type="ECO:0000313" key="1">
    <source>
        <dbReference type="EMBL" id="ECJ4380284.1"/>
    </source>
</evidence>